<proteinExistence type="predicted"/>
<evidence type="ECO:0000313" key="2">
    <source>
        <dbReference type="EMBL" id="RDT48639.1"/>
    </source>
</evidence>
<comment type="caution">
    <text evidence="2">The sequence shown here is derived from an EMBL/GenBank/DDBJ whole genome shotgun (WGS) entry which is preliminary data.</text>
</comment>
<dbReference type="EMBL" id="QRBW01000470">
    <property type="protein sequence ID" value="RDT48639.1"/>
    <property type="molecule type" value="Genomic_DNA"/>
</dbReference>
<accession>A0ABD7GNY4</accession>
<feature type="domain" description="NADP-dependent oxidoreductase" evidence="1">
    <location>
        <begin position="8"/>
        <end position="53"/>
    </location>
</feature>
<gene>
    <name evidence="2" type="ORF">DXF87_26635</name>
</gene>
<feature type="non-terminal residue" evidence="2">
    <location>
        <position position="1"/>
    </location>
</feature>
<evidence type="ECO:0000313" key="3">
    <source>
        <dbReference type="Proteomes" id="UP000255291"/>
    </source>
</evidence>
<organism evidence="2 3">
    <name type="scientific">Enterobacter roggenkampii</name>
    <dbReference type="NCBI Taxonomy" id="1812935"/>
    <lineage>
        <taxon>Bacteria</taxon>
        <taxon>Pseudomonadati</taxon>
        <taxon>Pseudomonadota</taxon>
        <taxon>Gammaproteobacteria</taxon>
        <taxon>Enterobacterales</taxon>
        <taxon>Enterobacteriaceae</taxon>
        <taxon>Enterobacter</taxon>
        <taxon>Enterobacter cloacae complex</taxon>
    </lineage>
</organism>
<protein>
    <recommendedName>
        <fullName evidence="1">NADP-dependent oxidoreductase domain-containing protein</fullName>
    </recommendedName>
</protein>
<sequence length="57" mass="6279">QMCIRDRAWVLRHEDVTSVLIGASKAAQIDDAVGMLANRHFSAEELARIDAILSNSI</sequence>
<dbReference type="Proteomes" id="UP000255291">
    <property type="component" value="Unassembled WGS sequence"/>
</dbReference>
<dbReference type="Pfam" id="PF00248">
    <property type="entry name" value="Aldo_ket_red"/>
    <property type="match status" value="1"/>
</dbReference>
<dbReference type="InterPro" id="IPR023210">
    <property type="entry name" value="NADP_OxRdtase_dom"/>
</dbReference>
<name>A0ABD7GNY4_9ENTR</name>
<dbReference type="AlphaFoldDB" id="A0ABD7GNY4"/>
<dbReference type="Gene3D" id="3.20.20.100">
    <property type="entry name" value="NADP-dependent oxidoreductase domain"/>
    <property type="match status" value="1"/>
</dbReference>
<evidence type="ECO:0000259" key="1">
    <source>
        <dbReference type="Pfam" id="PF00248"/>
    </source>
</evidence>
<dbReference type="SUPFAM" id="SSF51430">
    <property type="entry name" value="NAD(P)-linked oxidoreductase"/>
    <property type="match status" value="1"/>
</dbReference>
<dbReference type="InterPro" id="IPR036812">
    <property type="entry name" value="NAD(P)_OxRdtase_dom_sf"/>
</dbReference>
<reference evidence="2 3" key="1">
    <citation type="submission" date="2018-07" db="EMBL/GenBank/DDBJ databases">
        <title>The use of a cohorting ward and systematic surveillance cultures for the control of a Klebsiella pneumoniae carbapenemase (KPC)-producing Enterobacteriaceae outbreak.</title>
        <authorList>
            <person name="Doi Y."/>
        </authorList>
    </citation>
    <scope>NUCLEOTIDE SEQUENCE [LARGE SCALE GENOMIC DNA]</scope>
    <source>
        <strain evidence="2 3">1-RC-17-04017</strain>
    </source>
</reference>